<sequence length="57" mass="6896">MVSLMTEMVMTLAELMIEHTLPRIVDRTHERRSTSWTGWLVPRFNWLSGHEDWNRKI</sequence>
<evidence type="ECO:0000313" key="1">
    <source>
        <dbReference type="EMBL" id="GLK53145.1"/>
    </source>
</evidence>
<dbReference type="EMBL" id="BSFE01000008">
    <property type="protein sequence ID" value="GLK53145.1"/>
    <property type="molecule type" value="Genomic_DNA"/>
</dbReference>
<evidence type="ECO:0000313" key="2">
    <source>
        <dbReference type="Proteomes" id="UP001143486"/>
    </source>
</evidence>
<dbReference type="Proteomes" id="UP001143486">
    <property type="component" value="Unassembled WGS sequence"/>
</dbReference>
<accession>A0A9W6IQ41</accession>
<proteinExistence type="predicted"/>
<dbReference type="AlphaFoldDB" id="A0A9W6IQ41"/>
<gene>
    <name evidence="1" type="ORF">GCM10017621_26530</name>
</gene>
<keyword evidence="2" id="KW-1185">Reference proteome</keyword>
<reference evidence="1" key="1">
    <citation type="journal article" date="2014" name="Int. J. Syst. Evol. Microbiol.">
        <title>Complete genome sequence of Corynebacterium casei LMG S-19264T (=DSM 44701T), isolated from a smear-ripened cheese.</title>
        <authorList>
            <consortium name="US DOE Joint Genome Institute (JGI-PGF)"/>
            <person name="Walter F."/>
            <person name="Albersmeier A."/>
            <person name="Kalinowski J."/>
            <person name="Ruckert C."/>
        </authorList>
    </citation>
    <scope>NUCLEOTIDE SEQUENCE</scope>
    <source>
        <strain evidence="1">VKM B-1513</strain>
    </source>
</reference>
<name>A0A9W6IQ41_9PROT</name>
<reference evidence="1" key="2">
    <citation type="submission" date="2023-01" db="EMBL/GenBank/DDBJ databases">
        <authorList>
            <person name="Sun Q."/>
            <person name="Evtushenko L."/>
        </authorList>
    </citation>
    <scope>NUCLEOTIDE SEQUENCE</scope>
    <source>
        <strain evidence="1">VKM B-1513</strain>
    </source>
</reference>
<comment type="caution">
    <text evidence="1">The sequence shown here is derived from an EMBL/GenBank/DDBJ whole genome shotgun (WGS) entry which is preliminary data.</text>
</comment>
<organism evidence="1 2">
    <name type="scientific">Maricaulis virginensis</name>
    <dbReference type="NCBI Taxonomy" id="144022"/>
    <lineage>
        <taxon>Bacteria</taxon>
        <taxon>Pseudomonadati</taxon>
        <taxon>Pseudomonadota</taxon>
        <taxon>Alphaproteobacteria</taxon>
        <taxon>Maricaulales</taxon>
        <taxon>Maricaulaceae</taxon>
        <taxon>Maricaulis</taxon>
    </lineage>
</organism>
<protein>
    <submittedName>
        <fullName evidence="1">Uncharacterized protein</fullName>
    </submittedName>
</protein>